<dbReference type="PANTHER" id="PTHR45871:SF1">
    <property type="entry name" value="PHOSPHATIDYLINOSITOL N-ACETYLGLUCOSAMINYLTRANSFERASE SUBUNIT A"/>
    <property type="match status" value="1"/>
</dbReference>
<keyword evidence="6 11" id="KW-0808">Transferase</keyword>
<dbReference type="PANTHER" id="PTHR45871">
    <property type="entry name" value="N-ACETYLGLUCOSAMINYL-PHOSPHATIDYLINOSITOL BIOSYNTHETIC PROTEIN"/>
    <property type="match status" value="1"/>
</dbReference>
<evidence type="ECO:0000256" key="5">
    <source>
        <dbReference type="ARBA" id="ARBA00022676"/>
    </source>
</evidence>
<evidence type="ECO:0000256" key="3">
    <source>
        <dbReference type="ARBA" id="ARBA00012420"/>
    </source>
</evidence>
<gene>
    <name evidence="11" type="ORF">SRS1_13145</name>
</gene>
<evidence type="ECO:0000256" key="4">
    <source>
        <dbReference type="ARBA" id="ARBA00022502"/>
    </source>
</evidence>
<dbReference type="Gene3D" id="3.40.50.2000">
    <property type="entry name" value="Glycogen Phosphorylase B"/>
    <property type="match status" value="2"/>
</dbReference>
<evidence type="ECO:0000256" key="6">
    <source>
        <dbReference type="ARBA" id="ARBA00022679"/>
    </source>
</evidence>
<protein>
    <recommendedName>
        <fullName evidence="3">phosphatidylinositol N-acetylglucosaminyltransferase</fullName>
        <ecNumber evidence="3">2.4.1.198</ecNumber>
    </recommendedName>
    <alternativeName>
        <fullName evidence="7">GlcNAc-PI synthesis protein</fullName>
    </alternativeName>
</protein>
<dbReference type="SUPFAM" id="SSF53756">
    <property type="entry name" value="UDP-Glycosyltransferase/glycogen phosphorylase"/>
    <property type="match status" value="1"/>
</dbReference>
<evidence type="ECO:0000259" key="10">
    <source>
        <dbReference type="Pfam" id="PF08288"/>
    </source>
</evidence>
<dbReference type="AlphaFoldDB" id="A0A2N8UC47"/>
<evidence type="ECO:0000256" key="2">
    <source>
        <dbReference type="ARBA" id="ARBA00004687"/>
    </source>
</evidence>
<name>A0A2N8UC47_9BASI</name>
<dbReference type="InterPro" id="IPR001296">
    <property type="entry name" value="Glyco_trans_1"/>
</dbReference>
<feature type="domain" description="Glycosyl transferase family 1" evidence="9">
    <location>
        <begin position="182"/>
        <end position="329"/>
    </location>
</feature>
<dbReference type="GO" id="GO:0017176">
    <property type="term" value="F:phosphatidylinositol N-acetylglucosaminyltransferase activity"/>
    <property type="evidence" value="ECO:0007669"/>
    <property type="project" value="UniProtKB-EC"/>
</dbReference>
<dbReference type="Pfam" id="PF08288">
    <property type="entry name" value="PIGA"/>
    <property type="match status" value="1"/>
</dbReference>
<dbReference type="Pfam" id="PF00534">
    <property type="entry name" value="Glycos_transf_1"/>
    <property type="match status" value="1"/>
</dbReference>
<keyword evidence="4" id="KW-0337">GPI-anchor biosynthesis</keyword>
<evidence type="ECO:0000256" key="1">
    <source>
        <dbReference type="ARBA" id="ARBA00003265"/>
    </source>
</evidence>
<keyword evidence="5 11" id="KW-0328">Glycosyltransferase</keyword>
<evidence type="ECO:0000313" key="12">
    <source>
        <dbReference type="Proteomes" id="UP000239563"/>
    </source>
</evidence>
<evidence type="ECO:0000256" key="7">
    <source>
        <dbReference type="ARBA" id="ARBA00032160"/>
    </source>
</evidence>
<feature type="compositionally biased region" description="Basic and acidic residues" evidence="8">
    <location>
        <begin position="432"/>
        <end position="458"/>
    </location>
</feature>
<dbReference type="FunFam" id="3.40.50.2000:FF:000494">
    <property type="entry name" value="Related to SPT14-N-acetylglucosaminyltransferase"/>
    <property type="match status" value="1"/>
</dbReference>
<comment type="pathway">
    <text evidence="2">Glycolipid biosynthesis; glycosylphosphatidylinositol-anchor biosynthesis.</text>
</comment>
<dbReference type="EMBL" id="LT795057">
    <property type="protein sequence ID" value="SJX62298.1"/>
    <property type="molecule type" value="Genomic_DNA"/>
</dbReference>
<dbReference type="FunFam" id="3.40.50.2000:FF:000093">
    <property type="entry name" value="UDP-GlcNAc:PI a1-6 GlcNAc-transferase"/>
    <property type="match status" value="1"/>
</dbReference>
<dbReference type="CDD" id="cd03796">
    <property type="entry name" value="GT4_PIG-A-like"/>
    <property type="match status" value="1"/>
</dbReference>
<dbReference type="UniPathway" id="UPA00196"/>
<sequence>MVSDFFYPNVGGVEGHIYFLGGRLLSLGHKVIVITHAYAPDRVGVRYLSNGLKVYYVPYQVIARQDTLPNFFSLFPTLRSILIREQIQIVHGHQALSSMAHEGILHARTMGLRTVFTDHSLFGFSDTASILTNKLLRFALSDIDAVVCVSHTGKENTTLRANLDPRKVSVIPNAVVAEQFLPDSTRAKSDKLTVVVLSRLMYRKGIDLLIAAIPRLCAAHPDLHFLIGGDGPKRVELEQMRERFLLQDRVELCGAVRQGEVRDHLTCGSIFLNTSLTEAFGTGIIEAACAGLFVVSTRVGGIPEVLPPSMIRLAKPEEDDIVRAMDDAIAHVRAGKHDPLAYHAAVKQMYSWSDVAKRIERVYHQSMQNELPRPSERLARYHAGGAIAGKIFVIIVAVDMLFLKLLEWWLPDGNIDRCPAFRPVHLQTTAEKQSDSEGDSSRARLPDEEARDLAELLS</sequence>
<dbReference type="InterPro" id="IPR013234">
    <property type="entry name" value="PIGA_GPI_anchor_biosynthesis"/>
</dbReference>
<feature type="domain" description="PIGA GPI anchor biosynthesis" evidence="10">
    <location>
        <begin position="36"/>
        <end position="126"/>
    </location>
</feature>
<accession>A0A2N8UC47</accession>
<reference evidence="11 12" key="1">
    <citation type="submission" date="2017-02" db="EMBL/GenBank/DDBJ databases">
        <authorList>
            <person name="Peterson S.W."/>
        </authorList>
    </citation>
    <scope>NUCLEOTIDE SEQUENCE [LARGE SCALE GENOMIC DNA]</scope>
    <source>
        <strain evidence="11 12">SRS1_H2-8</strain>
    </source>
</reference>
<evidence type="ECO:0000259" key="9">
    <source>
        <dbReference type="Pfam" id="PF00534"/>
    </source>
</evidence>
<comment type="function">
    <text evidence="1">Catalytic subunit in the complex catalyzing the transfer of N-acetylglucosamine from UDP-N-acetylglucosamine to phosphatidylinositol, the first step of GPI biosynthesis.</text>
</comment>
<dbReference type="Proteomes" id="UP000239563">
    <property type="component" value="Chromosome IV"/>
</dbReference>
<evidence type="ECO:0000313" key="11">
    <source>
        <dbReference type="EMBL" id="SJX62298.1"/>
    </source>
</evidence>
<organism evidence="11 12">
    <name type="scientific">Sporisorium reilianum f. sp. reilianum</name>
    <dbReference type="NCBI Taxonomy" id="72559"/>
    <lineage>
        <taxon>Eukaryota</taxon>
        <taxon>Fungi</taxon>
        <taxon>Dikarya</taxon>
        <taxon>Basidiomycota</taxon>
        <taxon>Ustilaginomycotina</taxon>
        <taxon>Ustilaginomycetes</taxon>
        <taxon>Ustilaginales</taxon>
        <taxon>Ustilaginaceae</taxon>
        <taxon>Sporisorium</taxon>
    </lineage>
</organism>
<feature type="region of interest" description="Disordered" evidence="8">
    <location>
        <begin position="428"/>
        <end position="458"/>
    </location>
</feature>
<dbReference type="InterPro" id="IPR039507">
    <property type="entry name" value="PIG-A/GPI3"/>
</dbReference>
<dbReference type="GO" id="GO:0006506">
    <property type="term" value="P:GPI anchor biosynthetic process"/>
    <property type="evidence" value="ECO:0007669"/>
    <property type="project" value="UniProtKB-UniPathway"/>
</dbReference>
<dbReference type="GO" id="GO:0000506">
    <property type="term" value="C:glycosylphosphatidylinositol-N-acetylglucosaminyltransferase (GPI-GnT) complex"/>
    <property type="evidence" value="ECO:0007669"/>
    <property type="project" value="InterPro"/>
</dbReference>
<evidence type="ECO:0000256" key="8">
    <source>
        <dbReference type="SAM" id="MobiDB-lite"/>
    </source>
</evidence>
<proteinExistence type="predicted"/>
<dbReference type="EC" id="2.4.1.198" evidence="3"/>